<comment type="similarity">
    <text evidence="2">Belongs to the TAF6 family.</text>
</comment>
<protein>
    <recommendedName>
        <fullName evidence="6">Transcription initiation factor TFIID subunit 6</fullName>
    </recommendedName>
</protein>
<dbReference type="GO" id="GO:0016251">
    <property type="term" value="F:RNA polymerase II general transcription initiation factor activity"/>
    <property type="evidence" value="ECO:0007669"/>
    <property type="project" value="InterPro"/>
</dbReference>
<dbReference type="GO" id="GO:0005669">
    <property type="term" value="C:transcription factor TFIID complex"/>
    <property type="evidence" value="ECO:0007669"/>
    <property type="project" value="InterPro"/>
</dbReference>
<dbReference type="PANTHER" id="PTHR10221">
    <property type="entry name" value="TRANSCRIPTION INITIATION FACTOR TFIID SUBUNIT 6"/>
    <property type="match status" value="1"/>
</dbReference>
<dbReference type="PANTHER" id="PTHR10221:SF9">
    <property type="entry name" value="TRANSCRIPTION INITIATION FACTOR TFIID SUBUNIT 6"/>
    <property type="match status" value="1"/>
</dbReference>
<dbReference type="Pfam" id="PF02969">
    <property type="entry name" value="TAF"/>
    <property type="match status" value="1"/>
</dbReference>
<dbReference type="AlphaFoldDB" id="A0AAW2EFH1"/>
<organism evidence="9 10">
    <name type="scientific">Cardiocondyla obscurior</name>
    <dbReference type="NCBI Taxonomy" id="286306"/>
    <lineage>
        <taxon>Eukaryota</taxon>
        <taxon>Metazoa</taxon>
        <taxon>Ecdysozoa</taxon>
        <taxon>Arthropoda</taxon>
        <taxon>Hexapoda</taxon>
        <taxon>Insecta</taxon>
        <taxon>Pterygota</taxon>
        <taxon>Neoptera</taxon>
        <taxon>Endopterygota</taxon>
        <taxon>Hymenoptera</taxon>
        <taxon>Apocrita</taxon>
        <taxon>Aculeata</taxon>
        <taxon>Formicoidea</taxon>
        <taxon>Formicidae</taxon>
        <taxon>Myrmicinae</taxon>
        <taxon>Cardiocondyla</taxon>
    </lineage>
</organism>
<dbReference type="SUPFAM" id="SSF47113">
    <property type="entry name" value="Histone-fold"/>
    <property type="match status" value="1"/>
</dbReference>
<dbReference type="GO" id="GO:0046982">
    <property type="term" value="F:protein heterodimerization activity"/>
    <property type="evidence" value="ECO:0007669"/>
    <property type="project" value="InterPro"/>
</dbReference>
<dbReference type="InterPro" id="IPR004823">
    <property type="entry name" value="TAF_TATA-bd_Histone-like_dom"/>
</dbReference>
<evidence type="ECO:0000256" key="5">
    <source>
        <dbReference type="ARBA" id="ARBA00023242"/>
    </source>
</evidence>
<evidence type="ECO:0000256" key="7">
    <source>
        <dbReference type="SAM" id="MobiDB-lite"/>
    </source>
</evidence>
<evidence type="ECO:0000256" key="3">
    <source>
        <dbReference type="ARBA" id="ARBA00023015"/>
    </source>
</evidence>
<reference evidence="9 10" key="1">
    <citation type="submission" date="2023-03" db="EMBL/GenBank/DDBJ databases">
        <title>High recombination rates correlate with genetic variation in Cardiocondyla obscurior ants.</title>
        <authorList>
            <person name="Errbii M."/>
        </authorList>
    </citation>
    <scope>NUCLEOTIDE SEQUENCE [LARGE SCALE GENOMIC DNA]</scope>
    <source>
        <strain evidence="9">Alpha-2009</strain>
        <tissue evidence="9">Whole body</tissue>
    </source>
</reference>
<dbReference type="InterPro" id="IPR009072">
    <property type="entry name" value="Histone-fold"/>
</dbReference>
<evidence type="ECO:0000256" key="2">
    <source>
        <dbReference type="ARBA" id="ARBA00007688"/>
    </source>
</evidence>
<keyword evidence="3" id="KW-0805">Transcription regulation</keyword>
<dbReference type="GO" id="GO:0046695">
    <property type="term" value="C:SLIK (SAGA-like) complex"/>
    <property type="evidence" value="ECO:0007669"/>
    <property type="project" value="InterPro"/>
</dbReference>
<evidence type="ECO:0000259" key="8">
    <source>
        <dbReference type="SMART" id="SM00803"/>
    </source>
</evidence>
<comment type="caution">
    <text evidence="9">The sequence shown here is derived from an EMBL/GenBank/DDBJ whole genome shotgun (WGS) entry which is preliminary data.</text>
</comment>
<feature type="compositionally biased region" description="Polar residues" evidence="7">
    <location>
        <begin position="166"/>
        <end position="177"/>
    </location>
</feature>
<dbReference type="FunFam" id="1.25.40.770:FF:000001">
    <property type="entry name" value="Transcription initiation factor TFIID subunit 6"/>
    <property type="match status" value="1"/>
</dbReference>
<evidence type="ECO:0000313" key="9">
    <source>
        <dbReference type="EMBL" id="KAL0101690.1"/>
    </source>
</evidence>
<gene>
    <name evidence="9" type="ORF">PUN28_019096</name>
</gene>
<evidence type="ECO:0000256" key="6">
    <source>
        <dbReference type="ARBA" id="ARBA00040091"/>
    </source>
</evidence>
<name>A0AAW2EFH1_9HYME</name>
<feature type="region of interest" description="Disordered" evidence="7">
    <location>
        <begin position="166"/>
        <end position="189"/>
    </location>
</feature>
<dbReference type="FunFam" id="1.10.20.10:FF:000030">
    <property type="entry name" value="Transcription initiation factor TFIID subunit 6"/>
    <property type="match status" value="1"/>
</dbReference>
<feature type="compositionally biased region" description="Low complexity" evidence="7">
    <location>
        <begin position="466"/>
        <end position="476"/>
    </location>
</feature>
<dbReference type="Proteomes" id="UP001430953">
    <property type="component" value="Unassembled WGS sequence"/>
</dbReference>
<dbReference type="Pfam" id="PF07571">
    <property type="entry name" value="TAF6_C"/>
    <property type="match status" value="1"/>
</dbReference>
<comment type="subcellular location">
    <subcellularLocation>
        <location evidence="1">Nucleus</location>
    </subcellularLocation>
</comment>
<feature type="compositionally biased region" description="Polar residues" evidence="7">
    <location>
        <begin position="650"/>
        <end position="662"/>
    </location>
</feature>
<dbReference type="InterPro" id="IPR037796">
    <property type="entry name" value="TAF6"/>
</dbReference>
<dbReference type="GO" id="GO:0000124">
    <property type="term" value="C:SAGA complex"/>
    <property type="evidence" value="ECO:0007669"/>
    <property type="project" value="InterPro"/>
</dbReference>
<dbReference type="SMART" id="SM00803">
    <property type="entry name" value="TAF"/>
    <property type="match status" value="1"/>
</dbReference>
<feature type="region of interest" description="Disordered" evidence="7">
    <location>
        <begin position="464"/>
        <end position="483"/>
    </location>
</feature>
<dbReference type="InterPro" id="IPR011442">
    <property type="entry name" value="TAF6_C"/>
</dbReference>
<dbReference type="InterPro" id="IPR046344">
    <property type="entry name" value="TAF6_C_sf"/>
</dbReference>
<dbReference type="Gene3D" id="1.10.20.10">
    <property type="entry name" value="Histone, subunit A"/>
    <property type="match status" value="1"/>
</dbReference>
<accession>A0AAW2EFH1</accession>
<evidence type="ECO:0000256" key="1">
    <source>
        <dbReference type="ARBA" id="ARBA00004123"/>
    </source>
</evidence>
<evidence type="ECO:0000313" key="10">
    <source>
        <dbReference type="Proteomes" id="UP001430953"/>
    </source>
</evidence>
<feature type="compositionally biased region" description="Low complexity" evidence="7">
    <location>
        <begin position="547"/>
        <end position="602"/>
    </location>
</feature>
<keyword evidence="10" id="KW-1185">Reference proteome</keyword>
<feature type="domain" description="TATA box binding protein associated factor (TAF) histone-like fold" evidence="8">
    <location>
        <begin position="10"/>
        <end position="74"/>
    </location>
</feature>
<proteinExistence type="inferred from homology"/>
<dbReference type="Gene3D" id="1.25.40.770">
    <property type="entry name" value="TAF6, C-terminal HEAT repeat domain"/>
    <property type="match status" value="1"/>
</dbReference>
<feature type="region of interest" description="Disordered" evidence="7">
    <location>
        <begin position="547"/>
        <end position="606"/>
    </location>
</feature>
<dbReference type="CDD" id="cd08050">
    <property type="entry name" value="TAF6C"/>
    <property type="match status" value="1"/>
</dbReference>
<keyword evidence="5" id="KW-0539">Nucleus</keyword>
<dbReference type="GO" id="GO:0051123">
    <property type="term" value="P:RNA polymerase II preinitiation complex assembly"/>
    <property type="evidence" value="ECO:0007669"/>
    <property type="project" value="TreeGrafter"/>
</dbReference>
<dbReference type="CDD" id="cd22931">
    <property type="entry name" value="HFD_TAF6"/>
    <property type="match status" value="1"/>
</dbReference>
<dbReference type="EMBL" id="JADYXP020000024">
    <property type="protein sequence ID" value="KAL0101690.1"/>
    <property type="molecule type" value="Genomic_DNA"/>
</dbReference>
<sequence>MSENESIYGTTLSQESIKVIAESIGVGNFPDEAAKDLAEDVSYRLKEIVQDAAKFMRHGKRQRMTAHDIDHALKIKNIEPTYGFFAKDHIPFRFASGGGRELHFVEEKEIDLNEVVATAGGQSWPKLPLEITLRAHWLCIDGVQPTIPENPPPVSKDAQKLESVDPTTKLSSKNQNIGVGKPGGGGKSQKLRNVETVHVKQLATHELSVEQQLYYKEITEACVGSDEARRAEALQSLSADPGLHEMLARMCTFIAEGVRVNVVQNHLALLIYLMRMVKALLDNPSLYLEKYLHELIPSVATCIVSRQLCMRPEVDNHWALRDFASRLMAQICKNFNTSTNNVQTRVTRMFSQALAKNSQTPLASLYGAIEGLCELGPEVIKALVIPKIKSISERIESCIEGQGLSSVDKNGAGHIKTLLVKSVAPILKTIRSPPDYVEEYKQDYGYIGPALCAAVAKARTQPAPSTTTATTTTITTNQQQGSNCTGKALVQTVSSSTGQQPGRTYMLGTNRSASGTSTTGGKYVILQSRSQTPTISNINTTINTSAIQQQPQTQTHTHTQAQQPQQPQHLQQSQQQQPQQQPQQQQQQSQQQQPPPQQSQQQIKLTQANIAQQKAHVQNPTTKLVVVCMPPSSHTNTSAVTQQANLTAKPQNVFATQQSVERSLSPEEEQSFP</sequence>
<keyword evidence="4" id="KW-0804">Transcription</keyword>
<evidence type="ECO:0000256" key="4">
    <source>
        <dbReference type="ARBA" id="ARBA00023163"/>
    </source>
</evidence>
<dbReference type="GO" id="GO:0003713">
    <property type="term" value="F:transcription coactivator activity"/>
    <property type="evidence" value="ECO:0007669"/>
    <property type="project" value="TreeGrafter"/>
</dbReference>
<feature type="region of interest" description="Disordered" evidence="7">
    <location>
        <begin position="493"/>
        <end position="520"/>
    </location>
</feature>
<feature type="region of interest" description="Disordered" evidence="7">
    <location>
        <begin position="650"/>
        <end position="673"/>
    </location>
</feature>